<keyword evidence="1" id="KW-0175">Coiled coil</keyword>
<evidence type="ECO:0000256" key="1">
    <source>
        <dbReference type="SAM" id="Coils"/>
    </source>
</evidence>
<keyword evidence="4" id="KW-1185">Reference proteome</keyword>
<dbReference type="AlphaFoldDB" id="A0AAD5WKZ5"/>
<feature type="region of interest" description="Disordered" evidence="2">
    <location>
        <begin position="67"/>
        <end position="87"/>
    </location>
</feature>
<gene>
    <name evidence="3" type="ORF">KIN20_035598</name>
</gene>
<evidence type="ECO:0000313" key="4">
    <source>
        <dbReference type="Proteomes" id="UP001196413"/>
    </source>
</evidence>
<evidence type="ECO:0000313" key="3">
    <source>
        <dbReference type="EMBL" id="KAJ1373238.1"/>
    </source>
</evidence>
<proteinExistence type="predicted"/>
<reference evidence="3" key="1">
    <citation type="submission" date="2021-06" db="EMBL/GenBank/DDBJ databases">
        <title>Parelaphostrongylus tenuis whole genome reference sequence.</title>
        <authorList>
            <person name="Garwood T.J."/>
            <person name="Larsen P.A."/>
            <person name="Fountain-Jones N.M."/>
            <person name="Garbe J.R."/>
            <person name="Macchietto M.G."/>
            <person name="Kania S.A."/>
            <person name="Gerhold R.W."/>
            <person name="Richards J.E."/>
            <person name="Wolf T.M."/>
        </authorList>
    </citation>
    <scope>NUCLEOTIDE SEQUENCE</scope>
    <source>
        <strain evidence="3">MNPRO001-30</strain>
        <tissue evidence="3">Meninges</tissue>
    </source>
</reference>
<name>A0AAD5WKZ5_PARTN</name>
<organism evidence="3 4">
    <name type="scientific">Parelaphostrongylus tenuis</name>
    <name type="common">Meningeal worm</name>
    <dbReference type="NCBI Taxonomy" id="148309"/>
    <lineage>
        <taxon>Eukaryota</taxon>
        <taxon>Metazoa</taxon>
        <taxon>Ecdysozoa</taxon>
        <taxon>Nematoda</taxon>
        <taxon>Chromadorea</taxon>
        <taxon>Rhabditida</taxon>
        <taxon>Rhabditina</taxon>
        <taxon>Rhabditomorpha</taxon>
        <taxon>Strongyloidea</taxon>
        <taxon>Metastrongylidae</taxon>
        <taxon>Parelaphostrongylus</taxon>
    </lineage>
</organism>
<dbReference type="EMBL" id="JAHQIW010007239">
    <property type="protein sequence ID" value="KAJ1373238.1"/>
    <property type="molecule type" value="Genomic_DNA"/>
</dbReference>
<protein>
    <submittedName>
        <fullName evidence="3">Uncharacterized protein</fullName>
    </submittedName>
</protein>
<evidence type="ECO:0000256" key="2">
    <source>
        <dbReference type="SAM" id="MobiDB-lite"/>
    </source>
</evidence>
<feature type="coiled-coil region" evidence="1">
    <location>
        <begin position="24"/>
        <end position="62"/>
    </location>
</feature>
<comment type="caution">
    <text evidence="3">The sequence shown here is derived from an EMBL/GenBank/DDBJ whole genome shotgun (WGS) entry which is preliminary data.</text>
</comment>
<accession>A0AAD5WKZ5</accession>
<dbReference type="Proteomes" id="UP001196413">
    <property type="component" value="Unassembled WGS sequence"/>
</dbReference>
<sequence length="145" mass="16370">MISSTGERNMRYLRNNSCNRKGRNEELEDRLLCIVEKVETEKKQLADEIDRLTRKLECFTGMSTGSIGGKIHDETDEPEDPAMTQDPTPAAMLSLRCSGTEVILGSRNSSGTHREKGYHHFPVLALEEGIIYGFRWQKGNVVKIV</sequence>